<feature type="domain" description="Tyr recombinase" evidence="10">
    <location>
        <begin position="472"/>
        <end position="661"/>
    </location>
</feature>
<dbReference type="GO" id="GO:0006310">
    <property type="term" value="P:DNA recombination"/>
    <property type="evidence" value="ECO:0007669"/>
    <property type="project" value="UniProtKB-KW"/>
</dbReference>
<dbReference type="GO" id="GO:0003677">
    <property type="term" value="F:DNA binding"/>
    <property type="evidence" value="ECO:0007669"/>
    <property type="project" value="UniProtKB-KW"/>
</dbReference>
<reference evidence="12" key="1">
    <citation type="submission" date="2021-02" db="EMBL/GenBank/DDBJ databases">
        <authorList>
            <person name="Dougan E. K."/>
            <person name="Rhodes N."/>
            <person name="Thang M."/>
            <person name="Chan C."/>
        </authorList>
    </citation>
    <scope>NUCLEOTIDE SEQUENCE</scope>
</reference>
<dbReference type="GO" id="GO:0015074">
    <property type="term" value="P:DNA integration"/>
    <property type="evidence" value="ECO:0007669"/>
    <property type="project" value="UniProtKB-KW"/>
</dbReference>
<dbReference type="Gene3D" id="1.10.150.130">
    <property type="match status" value="1"/>
</dbReference>
<keyword evidence="8" id="KW-0131">Cell cycle</keyword>
<keyword evidence="4" id="KW-0159">Chromosome partition</keyword>
<keyword evidence="7" id="KW-0233">DNA recombination</keyword>
<dbReference type="GO" id="GO:0005737">
    <property type="term" value="C:cytoplasm"/>
    <property type="evidence" value="ECO:0007669"/>
    <property type="project" value="UniProtKB-SubCell"/>
</dbReference>
<dbReference type="PANTHER" id="PTHR30349">
    <property type="entry name" value="PHAGE INTEGRASE-RELATED"/>
    <property type="match status" value="1"/>
</dbReference>
<dbReference type="EMBL" id="CAJNJA010034394">
    <property type="protein sequence ID" value="CAE7692153.1"/>
    <property type="molecule type" value="Genomic_DNA"/>
</dbReference>
<name>A0A812WSW6_9DINO</name>
<gene>
    <name evidence="12" type="primary">xerC</name>
    <name evidence="12" type="ORF">SNEC2469_LOCUS19935</name>
</gene>
<sequence>MTTAQLHLRHITRRALILFGSLAVLGACAPKPEPFPPLASPYDVPNQVVIAVAPLINESGTTIFDELEFADIIANTIQGIDGVGSIPVNRTIAAMRSMNLGFVLEPDDAIVLAKRLGADGIIVGSVTAWNPYDPPQIGLSVALFPASDALHGFVPRQLDPRELTAASTDYGLPDTWVTGRPVVVLSEYYDGNDPGVRASIARYAADRNEPPHALGARRYLASMKLYEKFVSHELVSKMLDLESARLTSLGAREEITEQPETRDGDDPRIECDVVRGRETWRFAGPRSEAGGMISAAFDLADAGEIDRFDVSWLAVLIERALAGGTEMSTLPIVTMFLDYLTDERHFSPYTARCYGADLRQYTEFLTDELGQPVQMNNEQAVLDAHTDPSRSGMPGQDVLGKIGPKTVTESMVKADADSIRGFLGFLADQNYSPATTARKIATLRSFYKWALKHSIIESNPMVVIRTPRQGKRLPKAITVEQVERLLSAPDDRDTLGARDRAMLETLYSTGIRVSELVDLDLEDLDDNSEALRVRGKGKKERLVPLGSHALNAIRHYRDVLFNDARYAPCWGEDRNERPLFINKHGGRLSSRSVRRKLDKYLREVGLDPSISPHTLRHSFATHLLDNGADLRSVQELLGHQSLSTTQAYTHLTTQRMRAAYDDAHPRAEAG</sequence>
<keyword evidence="3" id="KW-0132">Cell division</keyword>
<accession>A0A812WSW6</accession>
<dbReference type="Pfam" id="PF02899">
    <property type="entry name" value="Phage_int_SAM_1"/>
    <property type="match status" value="1"/>
</dbReference>
<keyword evidence="6" id="KW-0238">DNA-binding</keyword>
<evidence type="ECO:0000256" key="7">
    <source>
        <dbReference type="ARBA" id="ARBA00023172"/>
    </source>
</evidence>
<dbReference type="InterPro" id="IPR013762">
    <property type="entry name" value="Integrase-like_cat_sf"/>
</dbReference>
<comment type="subcellular location">
    <subcellularLocation>
        <location evidence="1">Cytoplasm</location>
    </subcellularLocation>
</comment>
<dbReference type="Gene3D" id="3.40.50.10610">
    <property type="entry name" value="ABC-type transport auxiliary lipoprotein component"/>
    <property type="match status" value="1"/>
</dbReference>
<protein>
    <submittedName>
        <fullName evidence="12">XerC protein</fullName>
    </submittedName>
</protein>
<dbReference type="AlphaFoldDB" id="A0A812WSW6"/>
<evidence type="ECO:0000256" key="8">
    <source>
        <dbReference type="ARBA" id="ARBA00023306"/>
    </source>
</evidence>
<dbReference type="Pfam" id="PF00589">
    <property type="entry name" value="Phage_integrase"/>
    <property type="match status" value="1"/>
</dbReference>
<dbReference type="InterPro" id="IPR011010">
    <property type="entry name" value="DNA_brk_join_enz"/>
</dbReference>
<evidence type="ECO:0000259" key="10">
    <source>
        <dbReference type="PROSITE" id="PS51898"/>
    </source>
</evidence>
<dbReference type="CDD" id="cd00798">
    <property type="entry name" value="INT_XerDC_C"/>
    <property type="match status" value="1"/>
</dbReference>
<dbReference type="InterPro" id="IPR004107">
    <property type="entry name" value="Integrase_SAM-like_N"/>
</dbReference>
<keyword evidence="13" id="KW-1185">Reference proteome</keyword>
<dbReference type="Gene3D" id="1.10.443.10">
    <property type="entry name" value="Intergrase catalytic core"/>
    <property type="match status" value="1"/>
</dbReference>
<evidence type="ECO:0000259" key="11">
    <source>
        <dbReference type="PROSITE" id="PS51900"/>
    </source>
</evidence>
<dbReference type="HAMAP" id="MF_01808">
    <property type="entry name" value="Recomb_XerC_XerD"/>
    <property type="match status" value="1"/>
</dbReference>
<dbReference type="PROSITE" id="PS51898">
    <property type="entry name" value="TYR_RECOMBINASE"/>
    <property type="match status" value="1"/>
</dbReference>
<organism evidence="12 13">
    <name type="scientific">Symbiodinium necroappetens</name>
    <dbReference type="NCBI Taxonomy" id="1628268"/>
    <lineage>
        <taxon>Eukaryota</taxon>
        <taxon>Sar</taxon>
        <taxon>Alveolata</taxon>
        <taxon>Dinophyceae</taxon>
        <taxon>Suessiales</taxon>
        <taxon>Symbiodiniaceae</taxon>
        <taxon>Symbiodinium</taxon>
    </lineage>
</organism>
<proteinExistence type="inferred from homology"/>
<dbReference type="NCBIfam" id="NF001399">
    <property type="entry name" value="PRK00283.1"/>
    <property type="match status" value="1"/>
</dbReference>
<keyword evidence="5" id="KW-0229">DNA integration</keyword>
<evidence type="ECO:0000256" key="9">
    <source>
        <dbReference type="SAM" id="SignalP"/>
    </source>
</evidence>
<dbReference type="InterPro" id="IPR044068">
    <property type="entry name" value="CB"/>
</dbReference>
<dbReference type="Proteomes" id="UP000601435">
    <property type="component" value="Unassembled WGS sequence"/>
</dbReference>
<evidence type="ECO:0000256" key="5">
    <source>
        <dbReference type="ARBA" id="ARBA00022908"/>
    </source>
</evidence>
<feature type="signal peptide" evidence="9">
    <location>
        <begin position="1"/>
        <end position="30"/>
    </location>
</feature>
<dbReference type="InterPro" id="IPR023009">
    <property type="entry name" value="Tyrosine_recombinase_XerC/XerD"/>
</dbReference>
<evidence type="ECO:0000256" key="6">
    <source>
        <dbReference type="ARBA" id="ARBA00023125"/>
    </source>
</evidence>
<feature type="chain" id="PRO_5032268531" evidence="9">
    <location>
        <begin position="31"/>
        <end position="670"/>
    </location>
</feature>
<dbReference type="InterPro" id="IPR002104">
    <property type="entry name" value="Integrase_catalytic"/>
</dbReference>
<dbReference type="GO" id="GO:0007059">
    <property type="term" value="P:chromosome segregation"/>
    <property type="evidence" value="ECO:0007669"/>
    <property type="project" value="UniProtKB-KW"/>
</dbReference>
<evidence type="ECO:0000313" key="13">
    <source>
        <dbReference type="Proteomes" id="UP000601435"/>
    </source>
</evidence>
<evidence type="ECO:0000256" key="2">
    <source>
        <dbReference type="ARBA" id="ARBA00022490"/>
    </source>
</evidence>
<feature type="domain" description="Core-binding (CB)" evidence="11">
    <location>
        <begin position="327"/>
        <end position="451"/>
    </location>
</feature>
<evidence type="ECO:0000256" key="4">
    <source>
        <dbReference type="ARBA" id="ARBA00022829"/>
    </source>
</evidence>
<dbReference type="InterPro" id="IPR050090">
    <property type="entry name" value="Tyrosine_recombinase_XerCD"/>
</dbReference>
<dbReference type="GO" id="GO:0051301">
    <property type="term" value="P:cell division"/>
    <property type="evidence" value="ECO:0007669"/>
    <property type="project" value="UniProtKB-KW"/>
</dbReference>
<keyword evidence="9" id="KW-0732">Signal</keyword>
<evidence type="ECO:0000313" key="12">
    <source>
        <dbReference type="EMBL" id="CAE7692153.1"/>
    </source>
</evidence>
<comment type="caution">
    <text evidence="12">The sequence shown here is derived from an EMBL/GenBank/DDBJ whole genome shotgun (WGS) entry which is preliminary data.</text>
</comment>
<dbReference type="OrthoDB" id="2361793at2759"/>
<keyword evidence="2" id="KW-0963">Cytoplasm</keyword>
<dbReference type="InterPro" id="IPR010998">
    <property type="entry name" value="Integrase_recombinase_N"/>
</dbReference>
<dbReference type="SUPFAM" id="SSF56349">
    <property type="entry name" value="DNA breaking-rejoining enzymes"/>
    <property type="match status" value="1"/>
</dbReference>
<dbReference type="PANTHER" id="PTHR30349:SF77">
    <property type="entry name" value="TYROSINE RECOMBINASE XERC"/>
    <property type="match status" value="1"/>
</dbReference>
<dbReference type="PROSITE" id="PS51900">
    <property type="entry name" value="CB"/>
    <property type="match status" value="1"/>
</dbReference>
<evidence type="ECO:0000256" key="1">
    <source>
        <dbReference type="ARBA" id="ARBA00004496"/>
    </source>
</evidence>
<evidence type="ECO:0000256" key="3">
    <source>
        <dbReference type="ARBA" id="ARBA00022618"/>
    </source>
</evidence>